<keyword evidence="2" id="KW-0812">Transmembrane</keyword>
<reference evidence="3 4" key="1">
    <citation type="journal article" date="2016" name="Proc. Natl. Acad. Sci. U.S.A.">
        <title>Lipid metabolic changes in an early divergent fungus govern the establishment of a mutualistic symbiosis with endobacteria.</title>
        <authorList>
            <person name="Lastovetsky O.A."/>
            <person name="Gaspar M.L."/>
            <person name="Mondo S.J."/>
            <person name="LaButti K.M."/>
            <person name="Sandor L."/>
            <person name="Grigoriev I.V."/>
            <person name="Henry S.A."/>
            <person name="Pawlowska T.E."/>
        </authorList>
    </citation>
    <scope>NUCLEOTIDE SEQUENCE [LARGE SCALE GENOMIC DNA]</scope>
    <source>
        <strain evidence="3 4">ATCC 11559</strain>
    </source>
</reference>
<keyword evidence="2" id="KW-1133">Transmembrane helix</keyword>
<sequence length="260" mass="29180">MSSMTRNVEQTEKTSELTTKEAATATVNELIVTTIPANQKERKTMKPDTLPNKATERVYHFRQAIIAEDKSNHQPTDKQDIRQPDERRKKSAAVDDKEHTHRTKNKDNKYDDDKEHTYHTEDKDNKYDGDKDDNKDDKDDKGGKDDNDDDDDDEDDHKDSDDDDNDDGLDGIHDKIMPAIATNTISKFTMTSVDPIVTSFLVGYGAAAGHAEDEIGGLGLVGMVQASAGFSSDACKVSFNSLLTLWICIMTIYCLCIRRR</sequence>
<dbReference type="Proteomes" id="UP000242381">
    <property type="component" value="Unassembled WGS sequence"/>
</dbReference>
<feature type="compositionally biased region" description="Basic and acidic residues" evidence="1">
    <location>
        <begin position="67"/>
        <end position="145"/>
    </location>
</feature>
<feature type="region of interest" description="Disordered" evidence="1">
    <location>
        <begin position="1"/>
        <end position="24"/>
    </location>
</feature>
<dbReference type="AlphaFoldDB" id="A0A1X0RN92"/>
<organism evidence="3 4">
    <name type="scientific">Rhizopus microsporus</name>
    <dbReference type="NCBI Taxonomy" id="58291"/>
    <lineage>
        <taxon>Eukaryota</taxon>
        <taxon>Fungi</taxon>
        <taxon>Fungi incertae sedis</taxon>
        <taxon>Mucoromycota</taxon>
        <taxon>Mucoromycotina</taxon>
        <taxon>Mucoromycetes</taxon>
        <taxon>Mucorales</taxon>
        <taxon>Mucorineae</taxon>
        <taxon>Rhizopodaceae</taxon>
        <taxon>Rhizopus</taxon>
    </lineage>
</organism>
<gene>
    <name evidence="3" type="ORF">BCV71DRAFT_65750</name>
</gene>
<dbReference type="EMBL" id="KV921530">
    <property type="protein sequence ID" value="ORE13512.1"/>
    <property type="molecule type" value="Genomic_DNA"/>
</dbReference>
<evidence type="ECO:0000256" key="2">
    <source>
        <dbReference type="SAM" id="Phobius"/>
    </source>
</evidence>
<feature type="region of interest" description="Disordered" evidence="1">
    <location>
        <begin position="36"/>
        <end position="55"/>
    </location>
</feature>
<feature type="transmembrane region" description="Helical" evidence="2">
    <location>
        <begin position="237"/>
        <end position="257"/>
    </location>
</feature>
<protein>
    <submittedName>
        <fullName evidence="3">Uncharacterized protein</fullName>
    </submittedName>
</protein>
<evidence type="ECO:0000313" key="4">
    <source>
        <dbReference type="Proteomes" id="UP000242381"/>
    </source>
</evidence>
<feature type="compositionally biased region" description="Acidic residues" evidence="1">
    <location>
        <begin position="146"/>
        <end position="169"/>
    </location>
</feature>
<accession>A0A1X0RN92</accession>
<keyword evidence="2" id="KW-0472">Membrane</keyword>
<feature type="compositionally biased region" description="Basic and acidic residues" evidence="1">
    <location>
        <begin position="9"/>
        <end position="19"/>
    </location>
</feature>
<evidence type="ECO:0000256" key="1">
    <source>
        <dbReference type="SAM" id="MobiDB-lite"/>
    </source>
</evidence>
<feature type="region of interest" description="Disordered" evidence="1">
    <location>
        <begin position="62"/>
        <end position="171"/>
    </location>
</feature>
<name>A0A1X0RN92_RHIZD</name>
<proteinExistence type="predicted"/>
<evidence type="ECO:0000313" key="3">
    <source>
        <dbReference type="EMBL" id="ORE13512.1"/>
    </source>
</evidence>
<dbReference type="VEuPathDB" id="FungiDB:BCV72DRAFT_233006"/>